<dbReference type="Proteomes" id="UP001634394">
    <property type="component" value="Unassembled WGS sequence"/>
</dbReference>
<dbReference type="Pfam" id="PF04499">
    <property type="entry name" value="SAPS"/>
    <property type="match status" value="1"/>
</dbReference>
<gene>
    <name evidence="4" type="ORF">ACJMK2_028925</name>
</gene>
<evidence type="ECO:0000313" key="4">
    <source>
        <dbReference type="EMBL" id="KAL3882599.1"/>
    </source>
</evidence>
<feature type="compositionally biased region" description="Low complexity" evidence="3">
    <location>
        <begin position="892"/>
        <end position="917"/>
    </location>
</feature>
<feature type="compositionally biased region" description="Polar residues" evidence="3">
    <location>
        <begin position="918"/>
        <end position="927"/>
    </location>
</feature>
<feature type="compositionally biased region" description="Low complexity" evidence="3">
    <location>
        <begin position="853"/>
        <end position="867"/>
    </location>
</feature>
<feature type="compositionally biased region" description="Low complexity" evidence="3">
    <location>
        <begin position="999"/>
        <end position="1015"/>
    </location>
</feature>
<evidence type="ECO:0000313" key="5">
    <source>
        <dbReference type="Proteomes" id="UP001634394"/>
    </source>
</evidence>
<comment type="similarity">
    <text evidence="1">Belongs to the SAPS family.</text>
</comment>
<dbReference type="PANTHER" id="PTHR12634:SF8">
    <property type="entry name" value="FIERY MOUNTAIN, ISOFORM D"/>
    <property type="match status" value="1"/>
</dbReference>
<feature type="region of interest" description="Disordered" evidence="3">
    <location>
        <begin position="628"/>
        <end position="703"/>
    </location>
</feature>
<feature type="compositionally biased region" description="Basic and acidic residues" evidence="3">
    <location>
        <begin position="870"/>
        <end position="879"/>
    </location>
</feature>
<dbReference type="InterPro" id="IPR007587">
    <property type="entry name" value="SAPS"/>
</dbReference>
<accession>A0ABD3X8L9</accession>
<name>A0ABD3X8L9_SINWO</name>
<proteinExistence type="inferred from homology"/>
<protein>
    <submittedName>
        <fullName evidence="4">Uncharacterized protein</fullName>
    </submittedName>
</protein>
<feature type="compositionally biased region" description="Polar residues" evidence="3">
    <location>
        <begin position="763"/>
        <end position="790"/>
    </location>
</feature>
<reference evidence="4 5" key="1">
    <citation type="submission" date="2024-11" db="EMBL/GenBank/DDBJ databases">
        <title>Chromosome-level genome assembly of the freshwater bivalve Anodonta woodiana.</title>
        <authorList>
            <person name="Chen X."/>
        </authorList>
    </citation>
    <scope>NUCLEOTIDE SEQUENCE [LARGE SCALE GENOMIC DNA]</scope>
    <source>
        <strain evidence="4">MN2024</strain>
        <tissue evidence="4">Gills</tissue>
    </source>
</reference>
<feature type="region of interest" description="Disordered" evidence="3">
    <location>
        <begin position="763"/>
        <end position="1015"/>
    </location>
</feature>
<dbReference type="SUPFAM" id="SSF48371">
    <property type="entry name" value="ARM repeat"/>
    <property type="match status" value="1"/>
</dbReference>
<feature type="compositionally biased region" description="Acidic residues" evidence="3">
    <location>
        <begin position="644"/>
        <end position="663"/>
    </location>
</feature>
<comment type="caution">
    <text evidence="4">The sequence shown here is derived from an EMBL/GenBank/DDBJ whole genome shotgun (WGS) entry which is preliminary data.</text>
</comment>
<dbReference type="EMBL" id="JBJQND010000003">
    <property type="protein sequence ID" value="KAL3882599.1"/>
    <property type="molecule type" value="Genomic_DNA"/>
</dbReference>
<feature type="compositionally biased region" description="Polar residues" evidence="3">
    <location>
        <begin position="838"/>
        <end position="852"/>
    </location>
</feature>
<sequence length="1015" mass="113954">MFWKFNLLTTSKIDTLIDKEEVTLHELMDEDDILQECKGQNMKLIEFLVKPVNMEAMVRLITEEPDANMDEKVRFKYPNTACELLTSDVTQINDALAGNEELIKRLYSFLNSEKMLNPLLASFFSKVMGLLITRKSEMIFEFLKSRENFVAVLLKHIGTSAIMDLLLRLLTCIESPDIRKAMVEWLNQQQIVEKLVSSLVPSMDEDIHCNAAQSLCDIIRLGREQMIQLQDKADPYPLLTTVEREQTVAHLLENMLLGERNESVMVNGLSVIQTLLDFKKQGPEDSSDQVSTFDAERMFLGVNNVLTAITPRLKDFHNVLLDPPKQRFAVMPTTFGPLEPPLGNTRLQIARLITSLVQTNTHSVNVEFAKLGTIEVLMDLYFKYIWNNFLHSHVTMCIYTILNNPSKDVDGHMENPLLDQLFSGGRLIQRLVDVWEQNEQEQTREGGRRRGYMGHLTKMANDVVQSIEKGENKERIKGFLEGVPEQYMKKWEGFLSGDLAETNKKNTVELVRGHPLASSSEDDDADFRDIPFPQDTAMQQAFSDYQLQQMTSNFIDQFGFNEEEFAEQEEKIDSAFTERISSIDFGINANEDNRPNLEKFEQACNEKLQQFDDNDSDEDIWEEKEITFAQKSQQKRTERLPVTGDEEEEGENSEDSTDSEEELDSPKRIVQQPAADNSMDIDVSEESGPVAMDTTPWDSIPKTKETHENWVDFSSKKEENWTDFSKKNEEKWANFSNKNEEKWAEFSSKVPQDTEENWADFSNFSNIEGCNPRSSSPVAMDTTETSSRTSAYLAPEDKSSDVVLQSVDSLDEISTDLDSSEKPDTSPDQSTSDSQNNRASQVDIQSQIKSTVSNCNNNIPNIPSCSSEPTPKEEGERDSPPPLPPSSPPKMVNNSSSGSDSTTVSSPSKSSDLPNSTGQQDSSTKDPQAQGDCVLAKEAVKPPIPNCTQPPLGDGEANPHIQGNGPTNEQAAIDDDKISAVEGKRPQAKDSVDNVLNLASSPTISSASPIQNGPL</sequence>
<dbReference type="InterPro" id="IPR016024">
    <property type="entry name" value="ARM-type_fold"/>
</dbReference>
<feature type="compositionally biased region" description="Basic and acidic residues" evidence="3">
    <location>
        <begin position="974"/>
        <end position="992"/>
    </location>
</feature>
<feature type="compositionally biased region" description="Low complexity" evidence="3">
    <location>
        <begin position="826"/>
        <end position="837"/>
    </location>
</feature>
<dbReference type="AlphaFoldDB" id="A0ABD3X8L9"/>
<dbReference type="PANTHER" id="PTHR12634">
    <property type="entry name" value="SIT4 YEAST -ASSOCIATING PROTEIN-RELATED"/>
    <property type="match status" value="1"/>
</dbReference>
<evidence type="ECO:0000256" key="3">
    <source>
        <dbReference type="SAM" id="MobiDB-lite"/>
    </source>
</evidence>
<keyword evidence="5" id="KW-1185">Reference proteome</keyword>
<evidence type="ECO:0000256" key="1">
    <source>
        <dbReference type="ARBA" id="ARBA00006180"/>
    </source>
</evidence>
<organism evidence="4 5">
    <name type="scientific">Sinanodonta woodiana</name>
    <name type="common">Chinese pond mussel</name>
    <name type="synonym">Anodonta woodiana</name>
    <dbReference type="NCBI Taxonomy" id="1069815"/>
    <lineage>
        <taxon>Eukaryota</taxon>
        <taxon>Metazoa</taxon>
        <taxon>Spiralia</taxon>
        <taxon>Lophotrochozoa</taxon>
        <taxon>Mollusca</taxon>
        <taxon>Bivalvia</taxon>
        <taxon>Autobranchia</taxon>
        <taxon>Heteroconchia</taxon>
        <taxon>Palaeoheterodonta</taxon>
        <taxon>Unionida</taxon>
        <taxon>Unionoidea</taxon>
        <taxon>Unionidae</taxon>
        <taxon>Unioninae</taxon>
        <taxon>Sinanodonta</taxon>
    </lineage>
</organism>
<keyword evidence="2" id="KW-0131">Cell cycle</keyword>
<evidence type="ECO:0000256" key="2">
    <source>
        <dbReference type="ARBA" id="ARBA00023306"/>
    </source>
</evidence>